<organism evidence="3 4">
    <name type="scientific">Geodia barretti</name>
    <name type="common">Barrett's horny sponge</name>
    <dbReference type="NCBI Taxonomy" id="519541"/>
    <lineage>
        <taxon>Eukaryota</taxon>
        <taxon>Metazoa</taxon>
        <taxon>Porifera</taxon>
        <taxon>Demospongiae</taxon>
        <taxon>Heteroscleromorpha</taxon>
        <taxon>Tetractinellida</taxon>
        <taxon>Astrophorina</taxon>
        <taxon>Geodiidae</taxon>
        <taxon>Geodia</taxon>
    </lineage>
</organism>
<dbReference type="SMART" id="SM00225">
    <property type="entry name" value="BTB"/>
    <property type="match status" value="1"/>
</dbReference>
<sequence length="451" mass="48638">MSVKSYQQLTRLPPPPPSPRTKPALMKTLSAPQAALSRLLGSGGSRGAPEDGRGGGEGDGGGGRASGKRRSKKKRPIEVGEDVLASETPPSASPPLPAAIPEGNLIDLDTDDASSTSESSPSATSLSSYPPSFRSCSVGNGDRPSPQSRRRPPPPPPQRTRLATVSGALSTEKSSPGVKHRPTPPPKPSYLSSPPAEQEHAPTSVPVSDTDGVKAAVTKPEAKPRSSAAQVPSPYITFTPLRSKPEPPPRIRQDSPTSPDSTTSLNSSPTKSTAPVPSSPEENTTPPASSTTVPTHPLHPVTFPNPPPREMEYTEREHSRNVFEYLNKMRRRGDLCDVTLMSSTREIRAHKAVLAACSQYFESMFIGEFAEPDGEPIIVEEIEDDALEALVDFAYTSRIKTHRPEYLPHICRGRSPPVFRRPRSLLQVLQTADEQVQLHTYLAVWGRTQLH</sequence>
<accession>A0AA35TJR0</accession>
<feature type="compositionally biased region" description="Basic and acidic residues" evidence="1">
    <location>
        <begin position="243"/>
        <end position="253"/>
    </location>
</feature>
<feature type="compositionally biased region" description="Polar residues" evidence="1">
    <location>
        <begin position="161"/>
        <end position="174"/>
    </location>
</feature>
<evidence type="ECO:0000256" key="1">
    <source>
        <dbReference type="SAM" id="MobiDB-lite"/>
    </source>
</evidence>
<dbReference type="GO" id="GO:0010628">
    <property type="term" value="P:positive regulation of gene expression"/>
    <property type="evidence" value="ECO:0007669"/>
    <property type="project" value="TreeGrafter"/>
</dbReference>
<dbReference type="Proteomes" id="UP001174909">
    <property type="component" value="Unassembled WGS sequence"/>
</dbReference>
<feature type="domain" description="BTB" evidence="2">
    <location>
        <begin position="336"/>
        <end position="403"/>
    </location>
</feature>
<feature type="compositionally biased region" description="Basic residues" evidence="1">
    <location>
        <begin position="66"/>
        <end position="75"/>
    </location>
</feature>
<dbReference type="GO" id="GO:0000978">
    <property type="term" value="F:RNA polymerase II cis-regulatory region sequence-specific DNA binding"/>
    <property type="evidence" value="ECO:0007669"/>
    <property type="project" value="TreeGrafter"/>
</dbReference>
<evidence type="ECO:0000259" key="2">
    <source>
        <dbReference type="PROSITE" id="PS50097"/>
    </source>
</evidence>
<feature type="compositionally biased region" description="Low complexity" evidence="1">
    <location>
        <begin position="255"/>
        <end position="270"/>
    </location>
</feature>
<gene>
    <name evidence="3" type="ORF">GBAR_LOCUS26614</name>
</gene>
<keyword evidence="4" id="KW-1185">Reference proteome</keyword>
<dbReference type="PANTHER" id="PTHR46105">
    <property type="entry name" value="AGAP004733-PA"/>
    <property type="match status" value="1"/>
</dbReference>
<feature type="compositionally biased region" description="Polar residues" evidence="1">
    <location>
        <begin position="1"/>
        <end position="10"/>
    </location>
</feature>
<evidence type="ECO:0000313" key="3">
    <source>
        <dbReference type="EMBL" id="CAI8048201.1"/>
    </source>
</evidence>
<dbReference type="Pfam" id="PF00651">
    <property type="entry name" value="BTB"/>
    <property type="match status" value="1"/>
</dbReference>
<comment type="caution">
    <text evidence="3">The sequence shown here is derived from an EMBL/GenBank/DDBJ whole genome shotgun (WGS) entry which is preliminary data.</text>
</comment>
<protein>
    <submittedName>
        <fullName evidence="3">Kelch-like protein 20</fullName>
    </submittedName>
</protein>
<dbReference type="InterPro" id="IPR000210">
    <property type="entry name" value="BTB/POZ_dom"/>
</dbReference>
<proteinExistence type="predicted"/>
<dbReference type="PANTHER" id="PTHR46105:SF4">
    <property type="entry name" value="ZINC FINGER AND BTB DOMAIN-CONTAINING PROTEIN 7B"/>
    <property type="match status" value="1"/>
</dbReference>
<feature type="compositionally biased region" description="Low complexity" evidence="1">
    <location>
        <begin position="113"/>
        <end position="132"/>
    </location>
</feature>
<dbReference type="InterPro" id="IPR050457">
    <property type="entry name" value="ZnFinger_BTB_dom_contain"/>
</dbReference>
<dbReference type="AlphaFoldDB" id="A0AA35TJR0"/>
<feature type="compositionally biased region" description="Polar residues" evidence="1">
    <location>
        <begin position="271"/>
        <end position="283"/>
    </location>
</feature>
<reference evidence="3" key="1">
    <citation type="submission" date="2023-03" db="EMBL/GenBank/DDBJ databases">
        <authorList>
            <person name="Steffen K."/>
            <person name="Cardenas P."/>
        </authorList>
    </citation>
    <scope>NUCLEOTIDE SEQUENCE</scope>
</reference>
<feature type="region of interest" description="Disordered" evidence="1">
    <location>
        <begin position="1"/>
        <end position="316"/>
    </location>
</feature>
<dbReference type="SUPFAM" id="SSF54695">
    <property type="entry name" value="POZ domain"/>
    <property type="match status" value="1"/>
</dbReference>
<dbReference type="GO" id="GO:0000981">
    <property type="term" value="F:DNA-binding transcription factor activity, RNA polymerase II-specific"/>
    <property type="evidence" value="ECO:0007669"/>
    <property type="project" value="TreeGrafter"/>
</dbReference>
<dbReference type="PROSITE" id="PS50097">
    <property type="entry name" value="BTB"/>
    <property type="match status" value="1"/>
</dbReference>
<dbReference type="InterPro" id="IPR011333">
    <property type="entry name" value="SKP1/BTB/POZ_sf"/>
</dbReference>
<dbReference type="Gene3D" id="3.30.710.10">
    <property type="entry name" value="Potassium Channel Kv1.1, Chain A"/>
    <property type="match status" value="1"/>
</dbReference>
<dbReference type="EMBL" id="CASHTH010003713">
    <property type="protein sequence ID" value="CAI8048201.1"/>
    <property type="molecule type" value="Genomic_DNA"/>
</dbReference>
<feature type="compositionally biased region" description="Low complexity" evidence="1">
    <location>
        <begin position="284"/>
        <end position="302"/>
    </location>
</feature>
<name>A0AA35TJR0_GEOBA</name>
<evidence type="ECO:0000313" key="4">
    <source>
        <dbReference type="Proteomes" id="UP001174909"/>
    </source>
</evidence>